<dbReference type="eggNOG" id="KOG1339">
    <property type="taxonomic scope" value="Eukaryota"/>
</dbReference>
<dbReference type="OrthoDB" id="6273691at2759"/>
<reference evidence="7" key="2">
    <citation type="submission" date="2025-08" db="UniProtKB">
        <authorList>
            <consortium name="Ensembl"/>
        </authorList>
    </citation>
    <scope>IDENTIFICATION</scope>
</reference>
<comment type="similarity">
    <text evidence="1">Belongs to the peptidase A1 family.</text>
</comment>
<dbReference type="GO" id="GO:0004190">
    <property type="term" value="F:aspartic-type endopeptidase activity"/>
    <property type="evidence" value="ECO:0000318"/>
    <property type="project" value="GO_Central"/>
</dbReference>
<organism evidence="7 8">
    <name type="scientific">Lepisosteus oculatus</name>
    <name type="common">Spotted gar</name>
    <dbReference type="NCBI Taxonomy" id="7918"/>
    <lineage>
        <taxon>Eukaryota</taxon>
        <taxon>Metazoa</taxon>
        <taxon>Chordata</taxon>
        <taxon>Craniata</taxon>
        <taxon>Vertebrata</taxon>
        <taxon>Euteleostomi</taxon>
        <taxon>Actinopterygii</taxon>
        <taxon>Neopterygii</taxon>
        <taxon>Holostei</taxon>
        <taxon>Semionotiformes</taxon>
        <taxon>Lepisosteidae</taxon>
        <taxon>Lepisosteus</taxon>
    </lineage>
</organism>
<proteinExistence type="inferred from homology"/>
<dbReference type="SUPFAM" id="SSF50630">
    <property type="entry name" value="Acid proteases"/>
    <property type="match status" value="1"/>
</dbReference>
<evidence type="ECO:0000256" key="1">
    <source>
        <dbReference type="ARBA" id="ARBA00007447"/>
    </source>
</evidence>
<dbReference type="KEGG" id="loc:102686226"/>
<keyword evidence="8" id="KW-1185">Reference proteome</keyword>
<dbReference type="GeneID" id="102686226"/>
<dbReference type="Bgee" id="ENSLOCG00000009193">
    <property type="expression patterns" value="Expressed in testis and 2 other cell types or tissues"/>
</dbReference>
<evidence type="ECO:0000313" key="8">
    <source>
        <dbReference type="Proteomes" id="UP000018468"/>
    </source>
</evidence>
<dbReference type="PROSITE" id="PS51767">
    <property type="entry name" value="PEPTIDASE_A1"/>
    <property type="match status" value="1"/>
</dbReference>
<dbReference type="STRING" id="7918.ENSLOCP00000011210"/>
<sequence>MMKHLILGLVCLALTEGLIRIPLLNMKFIYEELKERGELEEFLKNEQYSAPGTYNEQLINYHNMAYFGKINVGTPPQTFYVHFDTGSSTLWINSVYCKGEACTHHPLFNPQKSSTYHSNEQPFSIHYGTGSLTGVIGYDTVTLGDLTVTNQKIGLSITEPGNHFARPLHDGIMGLAFKQNEGTIVDTMIKENLLEEPVFAFYLSKSSERGSEVVFGGTDPSHYTGEIHWVPVAHESHWQLVFEGFEIDHHSTGWCQSGCSAIVDTGTSLLACPPQYVDELHQALGAQQDQNGKYVFDCDSIDSLPPLTFIMNGAHLHLEPSAYVLVYQDDYGNSYCTSGIEGSREEYRDGLPYWVLGDVFLRQFYSVFDQGNGRVGFATLA</sequence>
<feature type="active site" evidence="3">
    <location>
        <position position="264"/>
    </location>
</feature>
<feature type="disulfide bond" evidence="4">
    <location>
        <begin position="298"/>
        <end position="336"/>
    </location>
</feature>
<dbReference type="OMA" id="FGENRVG"/>
<evidence type="ECO:0000256" key="5">
    <source>
        <dbReference type="SAM" id="SignalP"/>
    </source>
</evidence>
<dbReference type="InParanoid" id="W5MS51"/>
<dbReference type="FunFam" id="2.40.70.10:FF:000006">
    <property type="entry name" value="Cathepsin E"/>
    <property type="match status" value="1"/>
</dbReference>
<dbReference type="InterPro" id="IPR021109">
    <property type="entry name" value="Peptidase_aspartic_dom_sf"/>
</dbReference>
<dbReference type="Gene3D" id="2.40.70.10">
    <property type="entry name" value="Acid Proteases"/>
    <property type="match status" value="2"/>
</dbReference>
<dbReference type="Proteomes" id="UP000018468">
    <property type="component" value="Linkage group LG12"/>
</dbReference>
<keyword evidence="5" id="KW-0732">Signal</keyword>
<feature type="active site" evidence="3">
    <location>
        <position position="84"/>
    </location>
</feature>
<dbReference type="GeneTree" id="ENSGT00940000164965"/>
<evidence type="ECO:0000313" key="7">
    <source>
        <dbReference type="Ensembl" id="ENSLOCP00000011210.1"/>
    </source>
</evidence>
<feature type="disulfide bond" evidence="4">
    <location>
        <begin position="97"/>
        <end position="102"/>
    </location>
</feature>
<evidence type="ECO:0000259" key="6">
    <source>
        <dbReference type="PROSITE" id="PS51767"/>
    </source>
</evidence>
<dbReference type="FunFam" id="2.40.70.10:FF:000004">
    <property type="entry name" value="Pepsin A"/>
    <property type="match status" value="1"/>
</dbReference>
<dbReference type="InterPro" id="IPR001461">
    <property type="entry name" value="Aspartic_peptidase_A1"/>
</dbReference>
<dbReference type="EMBL" id="AHAT01016315">
    <property type="status" value="NOT_ANNOTATED_CDS"/>
    <property type="molecule type" value="Genomic_DNA"/>
</dbReference>
<reference evidence="7" key="3">
    <citation type="submission" date="2025-09" db="UniProtKB">
        <authorList>
            <consortium name="Ensembl"/>
        </authorList>
    </citation>
    <scope>IDENTIFICATION</scope>
</reference>
<feature type="signal peptide" evidence="5">
    <location>
        <begin position="1"/>
        <end position="17"/>
    </location>
</feature>
<protein>
    <submittedName>
        <fullName evidence="7">Gastricsin-like</fullName>
    </submittedName>
</protein>
<dbReference type="PANTHER" id="PTHR47966:SF66">
    <property type="entry name" value="PEPSINOGEN C"/>
    <property type="match status" value="1"/>
</dbReference>
<feature type="chain" id="PRO_5004866572" evidence="5">
    <location>
        <begin position="18"/>
        <end position="381"/>
    </location>
</feature>
<dbReference type="Gene3D" id="6.10.140.60">
    <property type="match status" value="1"/>
</dbReference>
<reference evidence="8" key="1">
    <citation type="submission" date="2011-12" db="EMBL/GenBank/DDBJ databases">
        <title>The Draft Genome of Lepisosteus oculatus.</title>
        <authorList>
            <consortium name="The Broad Institute Genome Assembly &amp; Analysis Group"/>
            <consortium name="Computational R&amp;D Group"/>
            <consortium name="and Sequencing Platform"/>
            <person name="Di Palma F."/>
            <person name="Alfoldi J."/>
            <person name="Johnson J."/>
            <person name="Berlin A."/>
            <person name="Gnerre S."/>
            <person name="Jaffe D."/>
            <person name="MacCallum I."/>
            <person name="Young S."/>
            <person name="Walker B.J."/>
            <person name="Lander E.S."/>
            <person name="Lindblad-Toh K."/>
        </authorList>
    </citation>
    <scope>NUCLEOTIDE SEQUENCE [LARGE SCALE GENOMIC DNA]</scope>
</reference>
<evidence type="ECO:0000256" key="3">
    <source>
        <dbReference type="PIRSR" id="PIRSR601461-1"/>
    </source>
</evidence>
<keyword evidence="2 4" id="KW-1015">Disulfide bond</keyword>
<evidence type="ECO:0000256" key="2">
    <source>
        <dbReference type="ARBA" id="ARBA00023157"/>
    </source>
</evidence>
<evidence type="ECO:0000256" key="4">
    <source>
        <dbReference type="PIRSR" id="PIRSR601461-2"/>
    </source>
</evidence>
<dbReference type="InterPro" id="IPR033121">
    <property type="entry name" value="PEPTIDASE_A1"/>
</dbReference>
<name>W5MS51_LEPOC</name>
<dbReference type="PANTHER" id="PTHR47966">
    <property type="entry name" value="BETA-SITE APP-CLEAVING ENZYME, ISOFORM A-RELATED"/>
    <property type="match status" value="1"/>
</dbReference>
<dbReference type="AlphaFoldDB" id="W5MS51"/>
<dbReference type="PRINTS" id="PR00792">
    <property type="entry name" value="PEPSIN"/>
</dbReference>
<dbReference type="GO" id="GO:0006508">
    <property type="term" value="P:proteolysis"/>
    <property type="evidence" value="ECO:0000318"/>
    <property type="project" value="GO_Central"/>
</dbReference>
<dbReference type="HOGENOM" id="CLU_013253_3_0_1"/>
<dbReference type="Pfam" id="PF00026">
    <property type="entry name" value="Asp"/>
    <property type="match status" value="1"/>
</dbReference>
<accession>W5MS51</accession>
<feature type="domain" description="Peptidase A1" evidence="6">
    <location>
        <begin position="66"/>
        <end position="378"/>
    </location>
</feature>
<dbReference type="Ensembl" id="ENSLOCT00000011226.1">
    <property type="protein sequence ID" value="ENSLOCP00000011210.1"/>
    <property type="gene ID" value="ENSLOCG00000009193.1"/>
</dbReference>